<reference evidence="4 5" key="1">
    <citation type="submission" date="2019-09" db="EMBL/GenBank/DDBJ databases">
        <title>Bird 10,000 Genomes (B10K) Project - Family phase.</title>
        <authorList>
            <person name="Zhang G."/>
        </authorList>
    </citation>
    <scope>NUCLEOTIDE SEQUENCE [LARGE SCALE GENOMIC DNA]</scope>
    <source>
        <strain evidence="4">B10K-DU-002-71</strain>
        <tissue evidence="4">Muscle</tissue>
    </source>
</reference>
<dbReference type="GO" id="GO:0005886">
    <property type="term" value="C:plasma membrane"/>
    <property type="evidence" value="ECO:0007669"/>
    <property type="project" value="UniProtKB-SubCell"/>
</dbReference>
<feature type="domain" description="C-type lectin" evidence="3">
    <location>
        <begin position="18"/>
        <end position="136"/>
    </location>
</feature>
<dbReference type="Proteomes" id="UP000583496">
    <property type="component" value="Unassembled WGS sequence"/>
</dbReference>
<dbReference type="PANTHER" id="PTHR45710:SF8">
    <property type="entry name" value="RERATING FAMILY MEMBER 4"/>
    <property type="match status" value="1"/>
</dbReference>
<feature type="non-terminal residue" evidence="4">
    <location>
        <position position="1"/>
    </location>
</feature>
<feature type="non-terminal residue" evidence="4">
    <location>
        <position position="139"/>
    </location>
</feature>
<keyword evidence="5" id="KW-1185">Reference proteome</keyword>
<keyword evidence="2" id="KW-1015">Disulfide bond</keyword>
<comment type="subcellular location">
    <subcellularLocation>
        <location evidence="1">Cell membrane</location>
        <topology evidence="1">Single-pass type II membrane protein</topology>
    </subcellularLocation>
</comment>
<dbReference type="SUPFAM" id="SSF56436">
    <property type="entry name" value="C-type lectin-like"/>
    <property type="match status" value="1"/>
</dbReference>
<sequence>PQTGGRYINYCPGGWSYYRLSCFKYFPQPRTWDEAKRECENVKKGARLAWVEEAREAVTLRRAISYYQRVQPVWIGLQKSRESQAWQWTNGQNYNATSGMPGNGARGGNCAVLTHQSGFSLWSSADCARKHHYICKFYP</sequence>
<dbReference type="PROSITE" id="PS00615">
    <property type="entry name" value="C_TYPE_LECTIN_1"/>
    <property type="match status" value="1"/>
</dbReference>
<gene>
    <name evidence="4" type="primary">Reg4</name>
    <name evidence="4" type="ORF">POSRUF_R07060</name>
</gene>
<accession>A0A7L2T8R0</accession>
<proteinExistence type="predicted"/>
<comment type="caution">
    <text evidence="4">The sequence shown here is derived from an EMBL/GenBank/DDBJ whole genome shotgun (WGS) entry which is preliminary data.</text>
</comment>
<dbReference type="InterPro" id="IPR016187">
    <property type="entry name" value="CTDL_fold"/>
</dbReference>
<dbReference type="PANTHER" id="PTHR45710">
    <property type="entry name" value="C-TYPE LECTIN DOMAIN-CONTAINING PROTEIN 180"/>
    <property type="match status" value="1"/>
</dbReference>
<dbReference type="InterPro" id="IPR050828">
    <property type="entry name" value="C-type_lectin/matrix_domain"/>
</dbReference>
<dbReference type="InterPro" id="IPR016186">
    <property type="entry name" value="C-type_lectin-like/link_sf"/>
</dbReference>
<organism evidence="4 5">
    <name type="scientific">Pomatostomus ruficeps</name>
    <name type="common">Chestnut-crowned babbler</name>
    <dbReference type="NCBI Taxonomy" id="9176"/>
    <lineage>
        <taxon>Eukaryota</taxon>
        <taxon>Metazoa</taxon>
        <taxon>Chordata</taxon>
        <taxon>Craniata</taxon>
        <taxon>Vertebrata</taxon>
        <taxon>Euteleostomi</taxon>
        <taxon>Archelosauria</taxon>
        <taxon>Archosauria</taxon>
        <taxon>Dinosauria</taxon>
        <taxon>Saurischia</taxon>
        <taxon>Theropoda</taxon>
        <taxon>Coelurosauria</taxon>
        <taxon>Aves</taxon>
        <taxon>Neognathae</taxon>
        <taxon>Neoaves</taxon>
        <taxon>Telluraves</taxon>
        <taxon>Australaves</taxon>
        <taxon>Passeriformes</taxon>
        <taxon>Sylvioidea</taxon>
        <taxon>Timaliidae</taxon>
        <taxon>Pomatostomus</taxon>
    </lineage>
</organism>
<dbReference type="InterPro" id="IPR001304">
    <property type="entry name" value="C-type_lectin-like"/>
</dbReference>
<dbReference type="SMART" id="SM00034">
    <property type="entry name" value="CLECT"/>
    <property type="match status" value="1"/>
</dbReference>
<dbReference type="PROSITE" id="PS50041">
    <property type="entry name" value="C_TYPE_LECTIN_2"/>
    <property type="match status" value="1"/>
</dbReference>
<evidence type="ECO:0000313" key="4">
    <source>
        <dbReference type="EMBL" id="NXS29365.1"/>
    </source>
</evidence>
<dbReference type="Pfam" id="PF00059">
    <property type="entry name" value="Lectin_C"/>
    <property type="match status" value="1"/>
</dbReference>
<protein>
    <submittedName>
        <fullName evidence="4">REG4 protein</fullName>
    </submittedName>
</protein>
<dbReference type="EMBL" id="VYZT01018090">
    <property type="protein sequence ID" value="NXS29365.1"/>
    <property type="molecule type" value="Genomic_DNA"/>
</dbReference>
<name>A0A7L2T8R0_POMRU</name>
<evidence type="ECO:0000256" key="1">
    <source>
        <dbReference type="ARBA" id="ARBA00004401"/>
    </source>
</evidence>
<evidence type="ECO:0000259" key="3">
    <source>
        <dbReference type="PROSITE" id="PS50041"/>
    </source>
</evidence>
<evidence type="ECO:0000256" key="2">
    <source>
        <dbReference type="ARBA" id="ARBA00023157"/>
    </source>
</evidence>
<dbReference type="AlphaFoldDB" id="A0A7L2T8R0"/>
<evidence type="ECO:0000313" key="5">
    <source>
        <dbReference type="Proteomes" id="UP000583496"/>
    </source>
</evidence>
<dbReference type="Gene3D" id="3.10.100.10">
    <property type="entry name" value="Mannose-Binding Protein A, subunit A"/>
    <property type="match status" value="1"/>
</dbReference>
<dbReference type="PRINTS" id="PR01504">
    <property type="entry name" value="PNCREATITSAP"/>
</dbReference>
<dbReference type="OrthoDB" id="441660at2759"/>
<dbReference type="InterPro" id="IPR018378">
    <property type="entry name" value="C-type_lectin_CS"/>
</dbReference>